<keyword evidence="3" id="KW-1185">Reference proteome</keyword>
<reference evidence="2" key="1">
    <citation type="journal article" date="2021" name="Nat. Commun.">
        <title>Genetic determinants of endophytism in the Arabidopsis root mycobiome.</title>
        <authorList>
            <person name="Mesny F."/>
            <person name="Miyauchi S."/>
            <person name="Thiergart T."/>
            <person name="Pickel B."/>
            <person name="Atanasova L."/>
            <person name="Karlsson M."/>
            <person name="Huettel B."/>
            <person name="Barry K.W."/>
            <person name="Haridas S."/>
            <person name="Chen C."/>
            <person name="Bauer D."/>
            <person name="Andreopoulos W."/>
            <person name="Pangilinan J."/>
            <person name="LaButti K."/>
            <person name="Riley R."/>
            <person name="Lipzen A."/>
            <person name="Clum A."/>
            <person name="Drula E."/>
            <person name="Henrissat B."/>
            <person name="Kohler A."/>
            <person name="Grigoriev I.V."/>
            <person name="Martin F.M."/>
            <person name="Hacquard S."/>
        </authorList>
    </citation>
    <scope>NUCLEOTIDE SEQUENCE</scope>
    <source>
        <strain evidence="2">MPI-SDFR-AT-0117</strain>
    </source>
</reference>
<feature type="non-terminal residue" evidence="2">
    <location>
        <position position="1"/>
    </location>
</feature>
<dbReference type="AlphaFoldDB" id="A0A9P9AEF5"/>
<organism evidence="2 3">
    <name type="scientific">Plectosphaerella plurivora</name>
    <dbReference type="NCBI Taxonomy" id="936078"/>
    <lineage>
        <taxon>Eukaryota</taxon>
        <taxon>Fungi</taxon>
        <taxon>Dikarya</taxon>
        <taxon>Ascomycota</taxon>
        <taxon>Pezizomycotina</taxon>
        <taxon>Sordariomycetes</taxon>
        <taxon>Hypocreomycetidae</taxon>
        <taxon>Glomerellales</taxon>
        <taxon>Plectosphaerellaceae</taxon>
        <taxon>Plectosphaerella</taxon>
    </lineage>
</organism>
<evidence type="ECO:0000256" key="1">
    <source>
        <dbReference type="SAM" id="MobiDB-lite"/>
    </source>
</evidence>
<comment type="caution">
    <text evidence="2">The sequence shown here is derived from an EMBL/GenBank/DDBJ whole genome shotgun (WGS) entry which is preliminary data.</text>
</comment>
<feature type="region of interest" description="Disordered" evidence="1">
    <location>
        <begin position="100"/>
        <end position="125"/>
    </location>
</feature>
<feature type="non-terminal residue" evidence="2">
    <location>
        <position position="674"/>
    </location>
</feature>
<name>A0A9P9AEF5_9PEZI</name>
<gene>
    <name evidence="2" type="ORF">F5X68DRAFT_250930</name>
</gene>
<dbReference type="Proteomes" id="UP000770015">
    <property type="component" value="Unassembled WGS sequence"/>
</dbReference>
<protein>
    <submittedName>
        <fullName evidence="2">Uncharacterized protein</fullName>
    </submittedName>
</protein>
<proteinExistence type="predicted"/>
<evidence type="ECO:0000313" key="2">
    <source>
        <dbReference type="EMBL" id="KAH6692715.1"/>
    </source>
</evidence>
<accession>A0A9P9AEF5</accession>
<dbReference type="OrthoDB" id="4840820at2759"/>
<sequence length="674" mass="75592">QIRKIGTASPRSFVFYIIADVGQPGTTSGYRPLAITYRQGHCVGPSPFWSCHDRVNEVVHNCASIISVLTEPSNRVALEAELALAAAWYREGAGARDIDLERPEIPDAPQPQFSTNNRPRGHDIDRRPELPWADGIREFPFISTCLRLALNRYDGLHHITRRRVGDVQEQPLETAFRNDRLEYGIVVIDISDLDNVRYGINGSQVEYFAELDLLIDILEMGPPQDPRIKLEKTRSRKLVSGSAYMRKCGMYDLTDAIQRLKGHPIVDTGALDYIWPAKIPRGSSSKKRRIDDGQVSYSEAVANIIQDVSKGTEYSAILEKYAGDVSQPEFLAELRKTLLRDSSALETPKQHLLLRTAYTGEAHLNWAAYKNLTVKSLAAAMSSPELQAATALSIRVDQLHAPFTPLFEALARKATVRDVCFLEGPDRSSDNKSSDFFSQICASPFAPKLLGSKNIYLTCAFSAPLRKKTWFSPNLRNNPALLEAFPVQHMFVRQQYLVDELGGQGGDPPAKLFRPCHFFLGDSLLKPGQLVVGLSFYFQWILTDKYLFDFAARHQLSSDDEGANTIPGLSISPIPAENFAIPERFLVPSSSDQVANSHKELECWPLVQTLEENTWVVLVSHEWHTTPETRRRRAEYIAKGQEGPSVFGIPHIKYAFVRARERISDENISALAQQ</sequence>
<dbReference type="EMBL" id="JAGSXJ010000004">
    <property type="protein sequence ID" value="KAH6692715.1"/>
    <property type="molecule type" value="Genomic_DNA"/>
</dbReference>
<evidence type="ECO:0000313" key="3">
    <source>
        <dbReference type="Proteomes" id="UP000770015"/>
    </source>
</evidence>